<feature type="domain" description="SHOCT" evidence="2">
    <location>
        <begin position="295"/>
        <end position="322"/>
    </location>
</feature>
<dbReference type="Pfam" id="PF09851">
    <property type="entry name" value="SHOCT"/>
    <property type="match status" value="1"/>
</dbReference>
<reference evidence="4" key="1">
    <citation type="journal article" date="2019" name="Int. J. Syst. Evol. Microbiol.">
        <title>The Global Catalogue of Microorganisms (GCM) 10K type strain sequencing project: providing services to taxonomists for standard genome sequencing and annotation.</title>
        <authorList>
            <consortium name="The Broad Institute Genomics Platform"/>
            <consortium name="The Broad Institute Genome Sequencing Center for Infectious Disease"/>
            <person name="Wu L."/>
            <person name="Ma J."/>
        </authorList>
    </citation>
    <scope>NUCLEOTIDE SEQUENCE [LARGE SCALE GENOMIC DNA]</scope>
    <source>
        <strain evidence="4">JCM 17555</strain>
    </source>
</reference>
<protein>
    <recommendedName>
        <fullName evidence="2">SHOCT domain-containing protein</fullName>
    </recommendedName>
</protein>
<feature type="compositionally biased region" description="Low complexity" evidence="1">
    <location>
        <begin position="98"/>
        <end position="109"/>
    </location>
</feature>
<evidence type="ECO:0000313" key="3">
    <source>
        <dbReference type="EMBL" id="GAA3968266.1"/>
    </source>
</evidence>
<dbReference type="InterPro" id="IPR018649">
    <property type="entry name" value="SHOCT"/>
</dbReference>
<gene>
    <name evidence="3" type="ORF">GCM10022278_27530</name>
</gene>
<keyword evidence="4" id="KW-1185">Reference proteome</keyword>
<sequence length="325" mass="34939">MQTLTEYGQRTINDMASRYGVSTDAIMCMLYAVMNGNGTMAQFNCPEFGGGGQWMQGGMTMVGDMFNYGLKASVDNVCGELSRLLQQQEQLFVPVKKQSYSNSGQQQNTGGSGQQQSSGGGFQQQGQGGGYQSQGNSQQQGNFAQGGNFGGNNWWPDGLGAASSTGGQNNIRYAVFPATHRLAVELNGQVTVYDTLDHQIGGVSQQQGGDTSLTFSSQYGLVNANQLPIVSPDGSSQNQNSNSNQNSNTNQNSNQNNQSTQNNQLEQTPQQNTNQPQPFSQQSDSSSLAESDVFAAIEKLAGLKDKGYISEDEYSTKKTELLKRL</sequence>
<evidence type="ECO:0000313" key="4">
    <source>
        <dbReference type="Proteomes" id="UP001501337"/>
    </source>
</evidence>
<dbReference type="EMBL" id="BAABBO010000011">
    <property type="protein sequence ID" value="GAA3968266.1"/>
    <property type="molecule type" value="Genomic_DNA"/>
</dbReference>
<dbReference type="RefSeq" id="WP_344807313.1">
    <property type="nucleotide sequence ID" value="NZ_BAABBO010000011.1"/>
</dbReference>
<feature type="region of interest" description="Disordered" evidence="1">
    <location>
        <begin position="227"/>
        <end position="290"/>
    </location>
</feature>
<organism evidence="3 4">
    <name type="scientific">Allohahella marinimesophila</name>
    <dbReference type="NCBI Taxonomy" id="1054972"/>
    <lineage>
        <taxon>Bacteria</taxon>
        <taxon>Pseudomonadati</taxon>
        <taxon>Pseudomonadota</taxon>
        <taxon>Gammaproteobacteria</taxon>
        <taxon>Oceanospirillales</taxon>
        <taxon>Hahellaceae</taxon>
        <taxon>Allohahella</taxon>
    </lineage>
</organism>
<evidence type="ECO:0000256" key="1">
    <source>
        <dbReference type="SAM" id="MobiDB-lite"/>
    </source>
</evidence>
<dbReference type="Proteomes" id="UP001501337">
    <property type="component" value="Unassembled WGS sequence"/>
</dbReference>
<feature type="compositionally biased region" description="Gly residues" evidence="1">
    <location>
        <begin position="110"/>
        <end position="132"/>
    </location>
</feature>
<proteinExistence type="predicted"/>
<feature type="region of interest" description="Disordered" evidence="1">
    <location>
        <begin position="97"/>
        <end position="151"/>
    </location>
</feature>
<feature type="compositionally biased region" description="Low complexity" evidence="1">
    <location>
        <begin position="235"/>
        <end position="287"/>
    </location>
</feature>
<feature type="compositionally biased region" description="Low complexity" evidence="1">
    <location>
        <begin position="133"/>
        <end position="146"/>
    </location>
</feature>
<comment type="caution">
    <text evidence="3">The sequence shown here is derived from an EMBL/GenBank/DDBJ whole genome shotgun (WGS) entry which is preliminary data.</text>
</comment>
<evidence type="ECO:0000259" key="2">
    <source>
        <dbReference type="Pfam" id="PF09851"/>
    </source>
</evidence>
<name>A0ABP7PMX0_9GAMM</name>
<accession>A0ABP7PMX0</accession>